<evidence type="ECO:0000313" key="3">
    <source>
        <dbReference type="Proteomes" id="UP000309747"/>
    </source>
</evidence>
<dbReference type="EMBL" id="SUNI01000016">
    <property type="protein sequence ID" value="TJZ90516.1"/>
    <property type="molecule type" value="Genomic_DNA"/>
</dbReference>
<organism evidence="2 3">
    <name type="scientific">Paracoccus gahaiensis</name>
    <dbReference type="NCBI Taxonomy" id="1706839"/>
    <lineage>
        <taxon>Bacteria</taxon>
        <taxon>Pseudomonadati</taxon>
        <taxon>Pseudomonadota</taxon>
        <taxon>Alphaproteobacteria</taxon>
        <taxon>Rhodobacterales</taxon>
        <taxon>Paracoccaceae</taxon>
        <taxon>Paracoccus</taxon>
    </lineage>
</organism>
<feature type="region of interest" description="Disordered" evidence="1">
    <location>
        <begin position="13"/>
        <end position="40"/>
    </location>
</feature>
<dbReference type="OrthoDB" id="7375296at2"/>
<feature type="compositionally biased region" description="Pro residues" evidence="1">
    <location>
        <begin position="22"/>
        <end position="33"/>
    </location>
</feature>
<name>A0A4U0R6Z2_9RHOB</name>
<gene>
    <name evidence="2" type="ORF">FA743_15015</name>
</gene>
<accession>A0A4U0R6Z2</accession>
<dbReference type="InterPro" id="IPR018770">
    <property type="entry name" value="ChloroindolylP_hydrolase"/>
</dbReference>
<dbReference type="Proteomes" id="UP000309747">
    <property type="component" value="Unassembled WGS sequence"/>
</dbReference>
<comment type="caution">
    <text evidence="2">The sequence shown here is derived from an EMBL/GenBank/DDBJ whole genome shotgun (WGS) entry which is preliminary data.</text>
</comment>
<proteinExistence type="predicted"/>
<evidence type="ECO:0000256" key="1">
    <source>
        <dbReference type="SAM" id="MobiDB-lite"/>
    </source>
</evidence>
<evidence type="ECO:0000313" key="2">
    <source>
        <dbReference type="EMBL" id="TJZ90516.1"/>
    </source>
</evidence>
<protein>
    <recommendedName>
        <fullName evidence="4">5-bromo-4-chloroindolyl phosphate hydrolysis protein</fullName>
    </recommendedName>
</protein>
<dbReference type="AlphaFoldDB" id="A0A4U0R6Z2"/>
<dbReference type="Pfam" id="PF10112">
    <property type="entry name" value="Halogen_Hydrol"/>
    <property type="match status" value="1"/>
</dbReference>
<evidence type="ECO:0008006" key="4">
    <source>
        <dbReference type="Google" id="ProtNLM"/>
    </source>
</evidence>
<keyword evidence="3" id="KW-1185">Reference proteome</keyword>
<sequence length="333" mass="36389">MMAKRITGRFSPENLLKNNLPGSPPRPALPPTPRHPHEGRPKWITLAASPFLLGAFFQGATGMVTDLAAFGLVASGMYMTREGLVAQAAYQARRVAKRPAIPRKLFGGVTAALGIGLGAAEPGVWAEAGLIGAAGLALHQLSFGLDPWRDKGRENVDSFQQGRAETMIDEAEGHLEQMREAIARSGDRRLEARVAEFDASVRHLFDRVRENPGGLASARRYLGVYLSGARDATIRFADLYAQTQDRQTRAAYETFLDDLEKDFIAVADRLLDGDRDALDIEMSVLRDRLAREGLTGAATRVAPEDRPALQSQEAQTLDELLRMPIPAPKVPRD</sequence>
<reference evidence="2 3" key="1">
    <citation type="submission" date="2019-04" db="EMBL/GenBank/DDBJ databases">
        <authorList>
            <person name="Li J."/>
        </authorList>
    </citation>
    <scope>NUCLEOTIDE SEQUENCE [LARGE SCALE GENOMIC DNA]</scope>
    <source>
        <strain evidence="2 3">KCTC 42687</strain>
    </source>
</reference>